<dbReference type="HOGENOM" id="CLU_116761_0_0_7"/>
<dbReference type="GO" id="GO:0008757">
    <property type="term" value="F:S-adenosylmethionine-dependent methyltransferase activity"/>
    <property type="evidence" value="ECO:0007669"/>
    <property type="project" value="InterPro"/>
</dbReference>
<dbReference type="Proteomes" id="UP000007073">
    <property type="component" value="Chromosome"/>
</dbReference>
<reference evidence="2 3" key="2">
    <citation type="journal article" date="2009" name="BMC Microbiol.">
        <title>The genome sequence of Geobacter metallireducens: features of metabolism, physiology and regulation common and dissimilar to Geobacter sulfurreducens.</title>
        <authorList>
            <person name="Aklujkar M."/>
            <person name="Krushkal J."/>
            <person name="DiBartolo G."/>
            <person name="Lapidus A."/>
            <person name="Land M.L."/>
            <person name="Lovley D.R."/>
        </authorList>
    </citation>
    <scope>NUCLEOTIDE SEQUENCE [LARGE SCALE GENOMIC DNA]</scope>
    <source>
        <strain evidence="3">ATCC 53774 / DSM 7210 / GS-15</strain>
    </source>
</reference>
<sequence length="209" mass="24598">MLLYFDLKGLIMHDKTGVMKTINKKPSVIIECGCGESKRMADSIAIDIINMDGVDIVADLNKGFPFFDDNSVDGIVSHHFLEHLTSIDLFFKESYRILKKGGKFSGTVPHFSNPYFYSDYTHKTQFGLYSFSYLSKKQFFKRTVPVFYNDLDFEIIKLEIVFYSIFNSRKFPKRIVQKIVNRSKWTQEFYEECFCFMFPAFEIKFELQK</sequence>
<dbReference type="CDD" id="cd02440">
    <property type="entry name" value="AdoMet_MTases"/>
    <property type="match status" value="1"/>
</dbReference>
<protein>
    <submittedName>
        <fullName evidence="2">SAM-dependent methyltransferase, putative</fullName>
    </submittedName>
</protein>
<dbReference type="KEGG" id="gme:Gmet_2180"/>
<name>Q39TL5_GEOMG</name>
<keyword evidence="2" id="KW-0808">Transferase</keyword>
<dbReference type="Pfam" id="PF08241">
    <property type="entry name" value="Methyltransf_11"/>
    <property type="match status" value="1"/>
</dbReference>
<dbReference type="InterPro" id="IPR029063">
    <property type="entry name" value="SAM-dependent_MTases_sf"/>
</dbReference>
<gene>
    <name evidence="2" type="ordered locus">Gmet_2180</name>
</gene>
<accession>Q39TL5</accession>
<dbReference type="GO" id="GO:0032259">
    <property type="term" value="P:methylation"/>
    <property type="evidence" value="ECO:0007669"/>
    <property type="project" value="UniProtKB-KW"/>
</dbReference>
<feature type="domain" description="Methyltransferase type 11" evidence="1">
    <location>
        <begin position="56"/>
        <end position="104"/>
    </location>
</feature>
<evidence type="ECO:0000313" key="3">
    <source>
        <dbReference type="Proteomes" id="UP000007073"/>
    </source>
</evidence>
<dbReference type="EMBL" id="CP000148">
    <property type="protein sequence ID" value="ABB32409.1"/>
    <property type="molecule type" value="Genomic_DNA"/>
</dbReference>
<dbReference type="AlphaFoldDB" id="Q39TL5"/>
<evidence type="ECO:0000313" key="2">
    <source>
        <dbReference type="EMBL" id="ABB32409.1"/>
    </source>
</evidence>
<dbReference type="InterPro" id="IPR013216">
    <property type="entry name" value="Methyltransf_11"/>
</dbReference>
<dbReference type="eggNOG" id="COG4627">
    <property type="taxonomic scope" value="Bacteria"/>
</dbReference>
<dbReference type="STRING" id="269799.Gmet_2180"/>
<proteinExistence type="predicted"/>
<keyword evidence="2" id="KW-0489">Methyltransferase</keyword>
<keyword evidence="3" id="KW-1185">Reference proteome</keyword>
<dbReference type="Gene3D" id="3.40.50.150">
    <property type="entry name" value="Vaccinia Virus protein VP39"/>
    <property type="match status" value="1"/>
</dbReference>
<evidence type="ECO:0000259" key="1">
    <source>
        <dbReference type="Pfam" id="PF08241"/>
    </source>
</evidence>
<organism evidence="2 3">
    <name type="scientific">Geobacter metallireducens (strain ATCC 53774 / DSM 7210 / GS-15)</name>
    <dbReference type="NCBI Taxonomy" id="269799"/>
    <lineage>
        <taxon>Bacteria</taxon>
        <taxon>Pseudomonadati</taxon>
        <taxon>Thermodesulfobacteriota</taxon>
        <taxon>Desulfuromonadia</taxon>
        <taxon>Geobacterales</taxon>
        <taxon>Geobacteraceae</taxon>
        <taxon>Geobacter</taxon>
    </lineage>
</organism>
<dbReference type="SUPFAM" id="SSF53335">
    <property type="entry name" value="S-adenosyl-L-methionine-dependent methyltransferases"/>
    <property type="match status" value="1"/>
</dbReference>
<reference evidence="2 3" key="1">
    <citation type="submission" date="2005-10" db="EMBL/GenBank/DDBJ databases">
        <title>Complete sequence of Geobacter metallireducens GS-15.</title>
        <authorList>
            <consortium name="US DOE Joint Genome Institute"/>
            <person name="Copeland A."/>
            <person name="Lucas S."/>
            <person name="Lapidus A."/>
            <person name="Barry K."/>
            <person name="Detter J.C."/>
            <person name="Glavina T."/>
            <person name="Hammon N."/>
            <person name="Israni S."/>
            <person name="Pitluck S."/>
            <person name="Di Bartolo G."/>
            <person name="Chain P."/>
            <person name="Schmutz J."/>
            <person name="Larimer F."/>
            <person name="Land M."/>
            <person name="Kyrpides N."/>
            <person name="Ivanova N."/>
            <person name="Richardson P."/>
        </authorList>
    </citation>
    <scope>NUCLEOTIDE SEQUENCE [LARGE SCALE GENOMIC DNA]</scope>
    <source>
        <strain evidence="3">ATCC 53774 / DSM 7210 / GS-15</strain>
    </source>
</reference>